<evidence type="ECO:0000256" key="1">
    <source>
        <dbReference type="SAM" id="Phobius"/>
    </source>
</evidence>
<evidence type="ECO:0000313" key="3">
    <source>
        <dbReference type="Proteomes" id="UP001234495"/>
    </source>
</evidence>
<name>A0ABT9ZIJ3_9BACI</name>
<dbReference type="RefSeq" id="WP_307342936.1">
    <property type="nucleotide sequence ID" value="NZ_JAUSUD010000014.1"/>
</dbReference>
<proteinExistence type="predicted"/>
<keyword evidence="1" id="KW-0472">Membrane</keyword>
<feature type="transmembrane region" description="Helical" evidence="1">
    <location>
        <begin position="144"/>
        <end position="165"/>
    </location>
</feature>
<feature type="transmembrane region" description="Helical" evidence="1">
    <location>
        <begin position="303"/>
        <end position="325"/>
    </location>
</feature>
<feature type="transmembrane region" description="Helical" evidence="1">
    <location>
        <begin position="337"/>
        <end position="354"/>
    </location>
</feature>
<gene>
    <name evidence="2" type="ORF">J2S19_002920</name>
</gene>
<feature type="transmembrane region" description="Helical" evidence="1">
    <location>
        <begin position="240"/>
        <end position="258"/>
    </location>
</feature>
<protein>
    <submittedName>
        <fullName evidence="2">ABC-2 type transport system permease protein</fullName>
    </submittedName>
</protein>
<dbReference type="Proteomes" id="UP001234495">
    <property type="component" value="Unassembled WGS sequence"/>
</dbReference>
<dbReference type="PRINTS" id="PR02026">
    <property type="entry name" value="YTRCYTRDABC"/>
</dbReference>
<feature type="transmembrane region" description="Helical" evidence="1">
    <location>
        <begin position="63"/>
        <end position="82"/>
    </location>
</feature>
<comment type="caution">
    <text evidence="2">The sequence shown here is derived from an EMBL/GenBank/DDBJ whole genome shotgun (WGS) entry which is preliminary data.</text>
</comment>
<feature type="transmembrane region" description="Helical" evidence="1">
    <location>
        <begin position="103"/>
        <end position="124"/>
    </location>
</feature>
<feature type="transmembrane region" description="Helical" evidence="1">
    <location>
        <begin position="21"/>
        <end position="43"/>
    </location>
</feature>
<feature type="transmembrane region" description="Helical" evidence="1">
    <location>
        <begin position="278"/>
        <end position="297"/>
    </location>
</feature>
<accession>A0ABT9ZIJ3</accession>
<feature type="transmembrane region" description="Helical" evidence="1">
    <location>
        <begin position="177"/>
        <end position="202"/>
    </location>
</feature>
<keyword evidence="3" id="KW-1185">Reference proteome</keyword>
<keyword evidence="1" id="KW-0812">Transmembrane</keyword>
<keyword evidence="1" id="KW-1133">Transmembrane helix</keyword>
<dbReference type="InterPro" id="IPR023264">
    <property type="entry name" value="ABC_transptr_acetoin_YtrC/YtrD"/>
</dbReference>
<dbReference type="EMBL" id="JAUSUD010000014">
    <property type="protein sequence ID" value="MDQ0231636.1"/>
    <property type="molecule type" value="Genomic_DNA"/>
</dbReference>
<reference evidence="2 3" key="1">
    <citation type="submission" date="2023-07" db="EMBL/GenBank/DDBJ databases">
        <title>Genomic Encyclopedia of Type Strains, Phase IV (KMG-IV): sequencing the most valuable type-strain genomes for metagenomic binning, comparative biology and taxonomic classification.</title>
        <authorList>
            <person name="Goeker M."/>
        </authorList>
    </citation>
    <scope>NUCLEOTIDE SEQUENCE [LARGE SCALE GENOMIC DNA]</scope>
    <source>
        <strain evidence="2 3">DSM 29005</strain>
    </source>
</reference>
<evidence type="ECO:0000313" key="2">
    <source>
        <dbReference type="EMBL" id="MDQ0231636.1"/>
    </source>
</evidence>
<sequence>MKSKKSFFSIAIIQQNFRQHGWIGIIYLLCLLFAIPLEILQIASSDYVIYKDFANYFYFNTELQALFLFTIPIAAGLLLYRYMHTESSVDMIHSLPIRREKIFFNHFMSGLLLLFIPVIITALTTYFATATVERFDSILTISELLSWTIIYLILTSLLFSITVVIGMMTGMSSAHAILTYIALFLPVGLVTVIIYNLSFLLYGFSTAFIEKKIEYLSIFHQFIHLNLQEEIAVPFSLLETTIYLILTIVFFICGILLYKARHLERATDVIVFPILKPLFKYGVTFCSMLLGGSYFSSTTSNDWGWITFGYISAGLLGYVIAEMILQKTWRIFHYRSFIGFIGYSIIMLFILVSIRNDVFQYEKKLPDMDQISEVYIGDKYEISNLNDYDSFPLIYSDSKMYIQDVRNLHEYLIAEKDMLSESKYDEYVHAQEMVITYRLKDGNSFTREYFVPFHLLKDQLKPIIESKEYKMNLPEYKQLQKKLRSITFTPYDPFGKPFTITDETELKELIEILNEELLSQTIDDLISSTGRWGYFDIHYENSETPYYTAAIDWKRSFKRIDEWIAKKEHIKHAHVQPQHIEKAEITRVKNHQEIDVYSLEEFFHQGEEIHTITAQESIDKLLEYSIDYDVDGQYYIKFTLANNTYWYVTVEDKYISDEIKALFK</sequence>
<organism evidence="2 3">
    <name type="scientific">Metabacillus malikii</name>
    <dbReference type="NCBI Taxonomy" id="1504265"/>
    <lineage>
        <taxon>Bacteria</taxon>
        <taxon>Bacillati</taxon>
        <taxon>Bacillota</taxon>
        <taxon>Bacilli</taxon>
        <taxon>Bacillales</taxon>
        <taxon>Bacillaceae</taxon>
        <taxon>Metabacillus</taxon>
    </lineage>
</organism>